<proteinExistence type="predicted"/>
<keyword evidence="3" id="KW-1185">Reference proteome</keyword>
<gene>
    <name evidence="2" type="ORF">Tco_0751567</name>
</gene>
<evidence type="ECO:0000256" key="1">
    <source>
        <dbReference type="SAM" id="MobiDB-lite"/>
    </source>
</evidence>
<sequence>MSDSKHSTITYTLIFNDYEEPSDVGSPGVVVYVYDGLPMHPTSPDYVPRLEHPPSLDYVSGPEHPPLPVYVPYLLEPAYLKFMPPEDDVFPAEEQPLSATVSPTANSPGYITESDPEENPKEEDESPEEDPADYPADYEDDDEEEESFGDDANDEEEDEGEDEEEEDEKHLAPADSVDRLLDIPTLPPSPLNSLYSSLPWIPSPPFFIPSPPTTSPTYTEAPLGYRAAGIRLRTSSPSPLPLSSPLPLPPPIILPRTKASMVMMRAAAPSTYCLTPLSRTPPSGIPPLLHTPLPESSPPLLLPSTNCRANVPKVTLPPQKRLCIALGPRYEIGECSSAPTARPTRGFRADYSFVGTLDADIRRDPDMELGYGITNVWVDPDEIAEEIPVTDVTKLGQRMTDFITTVRQVTDEIYVRLNNARDDRLLMSGQLNLLREIGAPMLVRLDLWRVRPELLVRLGYSLWMPAVDHKRQAQLVEALTLMRTLQTQTVALQSQQRPVGDPTHPDVIEEADSSS</sequence>
<name>A0ABQ4Z5J9_9ASTR</name>
<reference evidence="2" key="2">
    <citation type="submission" date="2022-01" db="EMBL/GenBank/DDBJ databases">
        <authorList>
            <person name="Yamashiro T."/>
            <person name="Shiraishi A."/>
            <person name="Satake H."/>
            <person name="Nakayama K."/>
        </authorList>
    </citation>
    <scope>NUCLEOTIDE SEQUENCE</scope>
</reference>
<comment type="caution">
    <text evidence="2">The sequence shown here is derived from an EMBL/GenBank/DDBJ whole genome shotgun (WGS) entry which is preliminary data.</text>
</comment>
<protein>
    <submittedName>
        <fullName evidence="2">Uncharacterized protein</fullName>
    </submittedName>
</protein>
<dbReference type="Proteomes" id="UP001151760">
    <property type="component" value="Unassembled WGS sequence"/>
</dbReference>
<evidence type="ECO:0000313" key="3">
    <source>
        <dbReference type="Proteomes" id="UP001151760"/>
    </source>
</evidence>
<reference evidence="2" key="1">
    <citation type="journal article" date="2022" name="Int. J. Mol. Sci.">
        <title>Draft Genome of Tanacetum Coccineum: Genomic Comparison of Closely Related Tanacetum-Family Plants.</title>
        <authorList>
            <person name="Yamashiro T."/>
            <person name="Shiraishi A."/>
            <person name="Nakayama K."/>
            <person name="Satake H."/>
        </authorList>
    </citation>
    <scope>NUCLEOTIDE SEQUENCE</scope>
</reference>
<evidence type="ECO:0000313" key="2">
    <source>
        <dbReference type="EMBL" id="GJS85026.1"/>
    </source>
</evidence>
<feature type="region of interest" description="Disordered" evidence="1">
    <location>
        <begin position="95"/>
        <end position="184"/>
    </location>
</feature>
<feature type="compositionally biased region" description="Acidic residues" evidence="1">
    <location>
        <begin position="114"/>
        <end position="167"/>
    </location>
</feature>
<accession>A0ABQ4Z5J9</accession>
<feature type="compositionally biased region" description="Polar residues" evidence="1">
    <location>
        <begin position="97"/>
        <end position="109"/>
    </location>
</feature>
<feature type="region of interest" description="Disordered" evidence="1">
    <location>
        <begin position="492"/>
        <end position="515"/>
    </location>
</feature>
<organism evidence="2 3">
    <name type="scientific">Tanacetum coccineum</name>
    <dbReference type="NCBI Taxonomy" id="301880"/>
    <lineage>
        <taxon>Eukaryota</taxon>
        <taxon>Viridiplantae</taxon>
        <taxon>Streptophyta</taxon>
        <taxon>Embryophyta</taxon>
        <taxon>Tracheophyta</taxon>
        <taxon>Spermatophyta</taxon>
        <taxon>Magnoliopsida</taxon>
        <taxon>eudicotyledons</taxon>
        <taxon>Gunneridae</taxon>
        <taxon>Pentapetalae</taxon>
        <taxon>asterids</taxon>
        <taxon>campanulids</taxon>
        <taxon>Asterales</taxon>
        <taxon>Asteraceae</taxon>
        <taxon>Asteroideae</taxon>
        <taxon>Anthemideae</taxon>
        <taxon>Anthemidinae</taxon>
        <taxon>Tanacetum</taxon>
    </lineage>
</organism>
<feature type="compositionally biased region" description="Basic and acidic residues" evidence="1">
    <location>
        <begin position="168"/>
        <end position="181"/>
    </location>
</feature>
<dbReference type="EMBL" id="BQNB010011020">
    <property type="protein sequence ID" value="GJS85026.1"/>
    <property type="molecule type" value="Genomic_DNA"/>
</dbReference>